<gene>
    <name evidence="4" type="ORF">F5878DRAFT_697780</name>
</gene>
<evidence type="ECO:0000313" key="4">
    <source>
        <dbReference type="EMBL" id="KAJ3842578.1"/>
    </source>
</evidence>
<proteinExistence type="predicted"/>
<evidence type="ECO:0000256" key="1">
    <source>
        <dbReference type="SAM" id="MobiDB-lite"/>
    </source>
</evidence>
<feature type="signal peptide" evidence="3">
    <location>
        <begin position="1"/>
        <end position="25"/>
    </location>
</feature>
<dbReference type="Proteomes" id="UP001163846">
    <property type="component" value="Unassembled WGS sequence"/>
</dbReference>
<name>A0AA38PH49_9AGAR</name>
<organism evidence="4 5">
    <name type="scientific">Lentinula raphanica</name>
    <dbReference type="NCBI Taxonomy" id="153919"/>
    <lineage>
        <taxon>Eukaryota</taxon>
        <taxon>Fungi</taxon>
        <taxon>Dikarya</taxon>
        <taxon>Basidiomycota</taxon>
        <taxon>Agaricomycotina</taxon>
        <taxon>Agaricomycetes</taxon>
        <taxon>Agaricomycetidae</taxon>
        <taxon>Agaricales</taxon>
        <taxon>Marasmiineae</taxon>
        <taxon>Omphalotaceae</taxon>
        <taxon>Lentinula</taxon>
    </lineage>
</organism>
<feature type="transmembrane region" description="Helical" evidence="2">
    <location>
        <begin position="230"/>
        <end position="255"/>
    </location>
</feature>
<evidence type="ECO:0000256" key="2">
    <source>
        <dbReference type="SAM" id="Phobius"/>
    </source>
</evidence>
<protein>
    <submittedName>
        <fullName evidence="4">Uncharacterized protein</fullName>
    </submittedName>
</protein>
<reference evidence="4" key="1">
    <citation type="submission" date="2022-08" db="EMBL/GenBank/DDBJ databases">
        <authorList>
            <consortium name="DOE Joint Genome Institute"/>
            <person name="Min B."/>
            <person name="Riley R."/>
            <person name="Sierra-Patev S."/>
            <person name="Naranjo-Ortiz M."/>
            <person name="Looney B."/>
            <person name="Konkel Z."/>
            <person name="Slot J.C."/>
            <person name="Sakamoto Y."/>
            <person name="Steenwyk J.L."/>
            <person name="Rokas A."/>
            <person name="Carro J."/>
            <person name="Camarero S."/>
            <person name="Ferreira P."/>
            <person name="Molpeceres G."/>
            <person name="Ruiz-Duenas F.J."/>
            <person name="Serrano A."/>
            <person name="Henrissat B."/>
            <person name="Drula E."/>
            <person name="Hughes K.W."/>
            <person name="Mata J.L."/>
            <person name="Ishikawa N.K."/>
            <person name="Vargas-Isla R."/>
            <person name="Ushijima S."/>
            <person name="Smith C.A."/>
            <person name="Ahrendt S."/>
            <person name="Andreopoulos W."/>
            <person name="He G."/>
            <person name="Labutti K."/>
            <person name="Lipzen A."/>
            <person name="Ng V."/>
            <person name="Sandor L."/>
            <person name="Barry K."/>
            <person name="Martinez A.T."/>
            <person name="Xiao Y."/>
            <person name="Gibbons J.G."/>
            <person name="Terashima K."/>
            <person name="Hibbett D.S."/>
            <person name="Grigoriev I.V."/>
        </authorList>
    </citation>
    <scope>NUCLEOTIDE SEQUENCE</scope>
    <source>
        <strain evidence="4">TFB9207</strain>
    </source>
</reference>
<feature type="chain" id="PRO_5041351661" evidence="3">
    <location>
        <begin position="26"/>
        <end position="415"/>
    </location>
</feature>
<accession>A0AA38PH49</accession>
<keyword evidence="3" id="KW-0732">Signal</keyword>
<keyword evidence="5" id="KW-1185">Reference proteome</keyword>
<keyword evidence="2" id="KW-1133">Transmembrane helix</keyword>
<dbReference type="EMBL" id="MU806001">
    <property type="protein sequence ID" value="KAJ3842578.1"/>
    <property type="molecule type" value="Genomic_DNA"/>
</dbReference>
<dbReference type="AlphaFoldDB" id="A0AA38PH49"/>
<feature type="region of interest" description="Disordered" evidence="1">
    <location>
        <begin position="206"/>
        <end position="228"/>
    </location>
</feature>
<feature type="compositionally biased region" description="Low complexity" evidence="1">
    <location>
        <begin position="215"/>
        <end position="228"/>
    </location>
</feature>
<evidence type="ECO:0000256" key="3">
    <source>
        <dbReference type="SAM" id="SignalP"/>
    </source>
</evidence>
<sequence length="415" mass="43289">MGFPCPAIALAAAFFASSTLLAVQAFSFSATPAVIDSCGNVTLTWTGGSPPFYLLAIPIFGTPRNISIPDSAYQNDIPRQGFGSGGDTQILQMGDASSESCNTTDPGSAFTFQLNAALQQCREFTFEAYTAAIQPVTILVGVIPGGDSFTLSPPNGSTSYEWTADIWNGTTIVFMMVDAEGRQGGTSDTLTVGTSDNSSCINASSPVATTSPIASSANSTSTDSGSSTSVGAIVGGAVGGSVTLAAGMLFALCCIRRRRGKEPKHWIEASGALTHGSRRSRSENIDLMSDEGNIPYAGNPFLPASTSSTTHNGNVTSALPLSQVFFNEPFNPAAASQSLPPGTEITPFEIHNEPRVTHNTGKNSRGLQYNSNPRYILHHDAEDVVPDPEAVGIVELPPQYSERPASQSLSGACNL</sequence>
<evidence type="ECO:0000313" key="5">
    <source>
        <dbReference type="Proteomes" id="UP001163846"/>
    </source>
</evidence>
<comment type="caution">
    <text evidence="4">The sequence shown here is derived from an EMBL/GenBank/DDBJ whole genome shotgun (WGS) entry which is preliminary data.</text>
</comment>
<keyword evidence="2" id="KW-0472">Membrane</keyword>
<keyword evidence="2" id="KW-0812">Transmembrane</keyword>